<dbReference type="Pfam" id="PF01757">
    <property type="entry name" value="Acyl_transf_3"/>
    <property type="match status" value="1"/>
</dbReference>
<dbReference type="InterPro" id="IPR050879">
    <property type="entry name" value="Acyltransferase_3"/>
</dbReference>
<keyword evidence="3" id="KW-0808">Transferase</keyword>
<evidence type="ECO:0000259" key="2">
    <source>
        <dbReference type="Pfam" id="PF19040"/>
    </source>
</evidence>
<keyword evidence="3" id="KW-0012">Acyltransferase</keyword>
<reference evidence="3 4" key="1">
    <citation type="submission" date="2016-12" db="EMBL/GenBank/DDBJ databases">
        <title>The genome of dimorphic prosthecate Glycocaulis alkaliphilus 6b-8t, isolated from crude oil dictates its adaptability in petroleum environments.</title>
        <authorList>
            <person name="Wu X.-L."/>
            <person name="Geng S."/>
        </authorList>
    </citation>
    <scope>NUCLEOTIDE SEQUENCE [LARGE SCALE GENOMIC DNA]</scope>
    <source>
        <strain evidence="3 4">6B-8</strain>
    </source>
</reference>
<dbReference type="InterPro" id="IPR043968">
    <property type="entry name" value="SGNH"/>
</dbReference>
<dbReference type="Proteomes" id="UP000286954">
    <property type="component" value="Chromosome"/>
</dbReference>
<dbReference type="SUPFAM" id="SSF52266">
    <property type="entry name" value="SGNH hydrolase"/>
    <property type="match status" value="1"/>
</dbReference>
<dbReference type="KEGG" id="gak:X907_1852"/>
<keyword evidence="4" id="KW-1185">Reference proteome</keyword>
<dbReference type="GO" id="GO:0009103">
    <property type="term" value="P:lipopolysaccharide biosynthetic process"/>
    <property type="evidence" value="ECO:0007669"/>
    <property type="project" value="TreeGrafter"/>
</dbReference>
<protein>
    <submittedName>
        <fullName evidence="3">Acyltransferase 3</fullName>
    </submittedName>
</protein>
<dbReference type="PANTHER" id="PTHR23028">
    <property type="entry name" value="ACETYLTRANSFERASE"/>
    <property type="match status" value="1"/>
</dbReference>
<dbReference type="PANTHER" id="PTHR23028:SF53">
    <property type="entry name" value="ACYL_TRANSF_3 DOMAIN-CONTAINING PROTEIN"/>
    <property type="match status" value="1"/>
</dbReference>
<dbReference type="Pfam" id="PF19040">
    <property type="entry name" value="SGNH"/>
    <property type="match status" value="1"/>
</dbReference>
<dbReference type="GO" id="GO:0016020">
    <property type="term" value="C:membrane"/>
    <property type="evidence" value="ECO:0007669"/>
    <property type="project" value="TreeGrafter"/>
</dbReference>
<accession>A0A3T0EAN3</accession>
<evidence type="ECO:0000313" key="4">
    <source>
        <dbReference type="Proteomes" id="UP000286954"/>
    </source>
</evidence>
<proteinExistence type="predicted"/>
<organism evidence="3 4">
    <name type="scientific">Glycocaulis alkaliphilus</name>
    <dbReference type="NCBI Taxonomy" id="1434191"/>
    <lineage>
        <taxon>Bacteria</taxon>
        <taxon>Pseudomonadati</taxon>
        <taxon>Pseudomonadota</taxon>
        <taxon>Alphaproteobacteria</taxon>
        <taxon>Maricaulales</taxon>
        <taxon>Maricaulaceae</taxon>
        <taxon>Glycocaulis</taxon>
    </lineage>
</organism>
<sequence>MAYRADIDGLRAVAVLSVILFHANASWMPGGFIGVDIFFVISGFLITGVIAKAHQTGSFSYAEFYRRRIKRLFPVLFTVIGATLLAGQFILNEPDNQRMALSALASIFFAANVFFTFGLDTDYFADSAALEPLLHLWSLGVEEQFYIVWPAILGIAGAVWLTRRVGIVAIIIAAMASFALAQTLLGEHPMFAYYMLPARAGELLLGALAYALTERGVADKLGRAGREILSWTGVLAIGWSLIALNAESLFPGFAALPATAGTAAIIVAGASRPTTLGRLLAWRPVVWIGLLSYSLYLWHWPILAYSRYMFGDLLLAHQLVAIALTFGLSAASYYFIETPVRHSRASFSRLFTVHFAAPALMIALVVGVVVMTGGYAWRYFDAGYRASVASYEGAAEPASRLAYVCQRPNLTPNDLLNPACTVNTDDEPLVLVWGDSHAGHYVPALGVLAERYGFAFRNAAHSACPPFANEARVFARQARLDECVNSARMMTEAARQYSAVIISASWDTYALRDTPLMLDELEATVRGLTGAGTYVIVLGQVSRIGNFDRNCLWKRLRLPFLDCGARWEAPRGVIDAINEQIAQSARRAGATYFDFNDVICREGQCSAFLDRQLVYYDDGHVSAHGSILLGEALRDDPLAEAVFAPLAQFAPRSSTIAWGELHPFDLAAVLGAAGSQARLLRDDSSGDYVSRRITTTPNRAGLFLAENEGLALRSEIASSHGQRAEILIRIEIGEAADLKQYNIYVDPMTGAVRARGEAFAVLRSNMADDGRISLEALIPPVQAAGSIEMRIFPAATRRAGGGNSREATGVVTVYSLDVARVPAALHAQ</sequence>
<gene>
    <name evidence="3" type="ORF">X907_1852</name>
</gene>
<dbReference type="EMBL" id="CP018911">
    <property type="protein sequence ID" value="AZU04379.1"/>
    <property type="molecule type" value="Genomic_DNA"/>
</dbReference>
<name>A0A3T0EAN3_9PROT</name>
<feature type="domain" description="Acyltransferase 3" evidence="1">
    <location>
        <begin position="5"/>
        <end position="333"/>
    </location>
</feature>
<evidence type="ECO:0000313" key="3">
    <source>
        <dbReference type="EMBL" id="AZU04379.1"/>
    </source>
</evidence>
<feature type="domain" description="SGNH" evidence="2">
    <location>
        <begin position="414"/>
        <end position="634"/>
    </location>
</feature>
<dbReference type="InterPro" id="IPR002656">
    <property type="entry name" value="Acyl_transf_3_dom"/>
</dbReference>
<dbReference type="AlphaFoldDB" id="A0A3T0EAN3"/>
<dbReference type="GO" id="GO:0016747">
    <property type="term" value="F:acyltransferase activity, transferring groups other than amino-acyl groups"/>
    <property type="evidence" value="ECO:0007669"/>
    <property type="project" value="InterPro"/>
</dbReference>
<evidence type="ECO:0000259" key="1">
    <source>
        <dbReference type="Pfam" id="PF01757"/>
    </source>
</evidence>